<gene>
    <name evidence="1" type="ORF">PV328_004087</name>
</gene>
<proteinExistence type="predicted"/>
<sequence>MATYSVVFWNNTSAVIPDNWINHKTKLFRWPDSENPVSQIVKALPPNDSFHAFQYQRVVGSFDYIKDEWRSSTGNVIEAVIKSWLQHADDRLRQKNN</sequence>
<comment type="caution">
    <text evidence="1">The sequence shown here is derived from an EMBL/GenBank/DDBJ whole genome shotgun (WGS) entry which is preliminary data.</text>
</comment>
<organism evidence="1 2">
    <name type="scientific">Microctonus aethiopoides</name>
    <dbReference type="NCBI Taxonomy" id="144406"/>
    <lineage>
        <taxon>Eukaryota</taxon>
        <taxon>Metazoa</taxon>
        <taxon>Ecdysozoa</taxon>
        <taxon>Arthropoda</taxon>
        <taxon>Hexapoda</taxon>
        <taxon>Insecta</taxon>
        <taxon>Pterygota</taxon>
        <taxon>Neoptera</taxon>
        <taxon>Endopterygota</taxon>
        <taxon>Hymenoptera</taxon>
        <taxon>Apocrita</taxon>
        <taxon>Ichneumonoidea</taxon>
        <taxon>Braconidae</taxon>
        <taxon>Euphorinae</taxon>
        <taxon>Microctonus</taxon>
    </lineage>
</organism>
<evidence type="ECO:0000313" key="2">
    <source>
        <dbReference type="Proteomes" id="UP001168990"/>
    </source>
</evidence>
<protein>
    <submittedName>
        <fullName evidence="1">Uncharacterized protein</fullName>
    </submittedName>
</protein>
<accession>A0AA39F9W6</accession>
<reference evidence="1" key="1">
    <citation type="journal article" date="2023" name="bioRxiv">
        <title>Scaffold-level genome assemblies of two parasitoid biocontrol wasps reveal the parthenogenesis mechanism and an associated novel virus.</title>
        <authorList>
            <person name="Inwood S."/>
            <person name="Skelly J."/>
            <person name="Guhlin J."/>
            <person name="Harrop T."/>
            <person name="Goldson S."/>
            <person name="Dearden P."/>
        </authorList>
    </citation>
    <scope>NUCLEOTIDE SEQUENCE</scope>
    <source>
        <strain evidence="1">Irish</strain>
        <tissue evidence="1">Whole body</tissue>
    </source>
</reference>
<evidence type="ECO:0000313" key="1">
    <source>
        <dbReference type="EMBL" id="KAK0165583.1"/>
    </source>
</evidence>
<dbReference type="EMBL" id="JAQQBS010001422">
    <property type="protein sequence ID" value="KAK0165583.1"/>
    <property type="molecule type" value="Genomic_DNA"/>
</dbReference>
<reference evidence="1" key="2">
    <citation type="submission" date="2023-03" db="EMBL/GenBank/DDBJ databases">
        <authorList>
            <person name="Inwood S.N."/>
            <person name="Skelly J.G."/>
            <person name="Guhlin J."/>
            <person name="Harrop T.W.R."/>
            <person name="Goldson S.G."/>
            <person name="Dearden P.K."/>
        </authorList>
    </citation>
    <scope>NUCLEOTIDE SEQUENCE</scope>
    <source>
        <strain evidence="1">Irish</strain>
        <tissue evidence="1">Whole body</tissue>
    </source>
</reference>
<dbReference type="AlphaFoldDB" id="A0AA39F9W6"/>
<keyword evidence="2" id="KW-1185">Reference proteome</keyword>
<name>A0AA39F9W6_9HYME</name>
<dbReference type="Proteomes" id="UP001168990">
    <property type="component" value="Unassembled WGS sequence"/>
</dbReference>